<evidence type="ECO:0000313" key="1">
    <source>
        <dbReference type="EMBL" id="WRO20445.1"/>
    </source>
</evidence>
<dbReference type="EMBL" id="CP121694">
    <property type="protein sequence ID" value="WRO20445.1"/>
    <property type="molecule type" value="Genomic_DNA"/>
</dbReference>
<keyword evidence="2" id="KW-1185">Reference proteome</keyword>
<gene>
    <name evidence="1" type="primary">yabP</name>
    <name evidence="1" type="ORF">MFMK1_000215</name>
</gene>
<dbReference type="NCBIfam" id="TIGR02892">
    <property type="entry name" value="spore_yabP"/>
    <property type="match status" value="1"/>
</dbReference>
<name>A0AAU0UJM5_9FIRM</name>
<evidence type="ECO:0000313" key="2">
    <source>
        <dbReference type="Proteomes" id="UP001329915"/>
    </source>
</evidence>
<dbReference type="InterPro" id="IPR022476">
    <property type="entry name" value="Spore_YabP/YqfC"/>
</dbReference>
<dbReference type="KEGG" id="dbc:MFMK1_000215"/>
<proteinExistence type="predicted"/>
<dbReference type="InterPro" id="IPR012504">
    <property type="entry name" value="Spore_YabP"/>
</dbReference>
<dbReference type="AlphaFoldDB" id="A0AAU0UJM5"/>
<dbReference type="Gene3D" id="2.60.40.2000">
    <property type="match status" value="1"/>
</dbReference>
<dbReference type="Proteomes" id="UP001329915">
    <property type="component" value="Chromosome"/>
</dbReference>
<protein>
    <submittedName>
        <fullName evidence="1">Sporulation protein YabP</fullName>
    </submittedName>
</protein>
<dbReference type="Pfam" id="PF07873">
    <property type="entry name" value="YabP"/>
    <property type="match status" value="1"/>
</dbReference>
<dbReference type="InterPro" id="IPR038705">
    <property type="entry name" value="YabP_sf"/>
</dbReference>
<reference evidence="1 2" key="1">
    <citation type="submission" date="2023-04" db="EMBL/GenBank/DDBJ databases">
        <authorList>
            <person name="Hsu D."/>
        </authorList>
    </citation>
    <scope>NUCLEOTIDE SEQUENCE [LARGE SCALE GENOMIC DNA]</scope>
    <source>
        <strain evidence="1 2">MK1</strain>
    </source>
</reference>
<dbReference type="GO" id="GO:0030435">
    <property type="term" value="P:sporulation resulting in formation of a cellular spore"/>
    <property type="evidence" value="ECO:0007669"/>
    <property type="project" value="InterPro"/>
</dbReference>
<sequence length="88" mass="9616">MSQGHQLTLTDRKALSVSGVKHVDSFDEGKIMLNTSLGILVLKGESLNVNQLNLDEGKVSITGNIGNIQYLDEHQVKKGKGIMQKLLK</sequence>
<dbReference type="PIRSF" id="PIRSF011576">
    <property type="entry name" value="YabP"/>
    <property type="match status" value="1"/>
</dbReference>
<dbReference type="RefSeq" id="WP_366923340.1">
    <property type="nucleotide sequence ID" value="NZ_CP121694.1"/>
</dbReference>
<organism evidence="1 2">
    <name type="scientific">Metallumcola ferriviriculae</name>
    <dbReference type="NCBI Taxonomy" id="3039180"/>
    <lineage>
        <taxon>Bacteria</taxon>
        <taxon>Bacillati</taxon>
        <taxon>Bacillota</taxon>
        <taxon>Clostridia</taxon>
        <taxon>Neomoorellales</taxon>
        <taxon>Desulfitibacteraceae</taxon>
        <taxon>Metallumcola</taxon>
    </lineage>
</organism>
<accession>A0AAU0UJM5</accession>